<dbReference type="AlphaFoldDB" id="X1UAB8"/>
<dbReference type="EMBL" id="BARW01027276">
    <property type="protein sequence ID" value="GAJ14439.1"/>
    <property type="molecule type" value="Genomic_DNA"/>
</dbReference>
<dbReference type="InterPro" id="IPR010181">
    <property type="entry name" value="CGCAxxGCC_motif"/>
</dbReference>
<evidence type="ECO:0000313" key="1">
    <source>
        <dbReference type="EMBL" id="GAJ14439.1"/>
    </source>
</evidence>
<name>X1UAB8_9ZZZZ</name>
<organism evidence="1">
    <name type="scientific">marine sediment metagenome</name>
    <dbReference type="NCBI Taxonomy" id="412755"/>
    <lineage>
        <taxon>unclassified sequences</taxon>
        <taxon>metagenomes</taxon>
        <taxon>ecological metagenomes</taxon>
    </lineage>
</organism>
<sequence>MRNGIPTSDAENPLASKAREILMESGNCAQTSFVVLQEEFNLEGDQIIKALTPFPGIALRGETCGAVIGSLMALGLEFGRDDLSDWRGYIGSLPSARRFCMRFEEENGSTNCASILEEKLGRNYDLSDKTEALEYASSGGPQACGEVVASAVMIASEAIRKKR</sequence>
<protein>
    <recommendedName>
        <fullName evidence="2">C_GCAxxG_C_C family protein</fullName>
    </recommendedName>
</protein>
<gene>
    <name evidence="1" type="ORF">S12H4_44287</name>
</gene>
<dbReference type="Pfam" id="PF09719">
    <property type="entry name" value="C_GCAxxG_C_C"/>
    <property type="match status" value="1"/>
</dbReference>
<accession>X1UAB8</accession>
<proteinExistence type="predicted"/>
<evidence type="ECO:0008006" key="2">
    <source>
        <dbReference type="Google" id="ProtNLM"/>
    </source>
</evidence>
<dbReference type="NCBIfam" id="TIGR01909">
    <property type="entry name" value="C_GCAxxG_C_C"/>
    <property type="match status" value="1"/>
</dbReference>
<comment type="caution">
    <text evidence="1">The sequence shown here is derived from an EMBL/GenBank/DDBJ whole genome shotgun (WGS) entry which is preliminary data.</text>
</comment>
<reference evidence="1" key="1">
    <citation type="journal article" date="2014" name="Front. Microbiol.">
        <title>High frequency of phylogenetically diverse reductive dehalogenase-homologous genes in deep subseafloor sedimentary metagenomes.</title>
        <authorList>
            <person name="Kawai M."/>
            <person name="Futagami T."/>
            <person name="Toyoda A."/>
            <person name="Takaki Y."/>
            <person name="Nishi S."/>
            <person name="Hori S."/>
            <person name="Arai W."/>
            <person name="Tsubouchi T."/>
            <person name="Morono Y."/>
            <person name="Uchiyama I."/>
            <person name="Ito T."/>
            <person name="Fujiyama A."/>
            <person name="Inagaki F."/>
            <person name="Takami H."/>
        </authorList>
    </citation>
    <scope>NUCLEOTIDE SEQUENCE</scope>
    <source>
        <strain evidence="1">Expedition CK06-06</strain>
    </source>
</reference>